<proteinExistence type="predicted"/>
<dbReference type="Proteomes" id="UP001237642">
    <property type="component" value="Unassembled WGS sequence"/>
</dbReference>
<dbReference type="Gene3D" id="1.25.40.10">
    <property type="entry name" value="Tetratricopeptide repeat domain"/>
    <property type="match status" value="1"/>
</dbReference>
<name>A0AAD8M1F1_9APIA</name>
<dbReference type="InterPro" id="IPR011990">
    <property type="entry name" value="TPR-like_helical_dom_sf"/>
</dbReference>
<evidence type="ECO:0000313" key="3">
    <source>
        <dbReference type="Proteomes" id="UP001237642"/>
    </source>
</evidence>
<reference evidence="2" key="2">
    <citation type="submission" date="2023-05" db="EMBL/GenBank/DDBJ databases">
        <authorList>
            <person name="Schelkunov M.I."/>
        </authorList>
    </citation>
    <scope>NUCLEOTIDE SEQUENCE</scope>
    <source>
        <strain evidence="2">Hsosn_3</strain>
        <tissue evidence="2">Leaf</tissue>
    </source>
</reference>
<keyword evidence="3" id="KW-1185">Reference proteome</keyword>
<dbReference type="InterPro" id="IPR040338">
    <property type="entry name" value="At1g67623-like"/>
</dbReference>
<dbReference type="InterPro" id="IPR057136">
    <property type="entry name" value="At2g35280_TPR_dom"/>
</dbReference>
<sequence length="243" mass="27900">MGVQIKDMKNTNFKKKNQRKHILDSVPTELLVEIVARVAASSFDDLCNAKFSCKTLHDFDDVDDKYIIRRVSLDKFHIIPWTSNKQAKEAMFLDRCLDSGNPEALYRHGIIQYFGKTEINSGIECLRRAANSGHLVAMYVFGIILILHGGEDKEIGMKIITDMKRSQTRNKIEEIRESFSRTLQLMWVQNTMVVGKARPICCRTHRAANSTFHLWKKFADLECEACCCDQEIINLWEIVPGSI</sequence>
<gene>
    <name evidence="2" type="ORF">POM88_051606</name>
</gene>
<dbReference type="PANTHER" id="PTHR33784">
    <property type="entry name" value="OS05G0482100 PROTEIN"/>
    <property type="match status" value="1"/>
</dbReference>
<evidence type="ECO:0000313" key="2">
    <source>
        <dbReference type="EMBL" id="KAK1358350.1"/>
    </source>
</evidence>
<protein>
    <submittedName>
        <fullName evidence="2">F-box domain-containing protein</fullName>
    </submittedName>
</protein>
<dbReference type="EMBL" id="JAUIZM010000011">
    <property type="protein sequence ID" value="KAK1358350.1"/>
    <property type="molecule type" value="Genomic_DNA"/>
</dbReference>
<organism evidence="2 3">
    <name type="scientific">Heracleum sosnowskyi</name>
    <dbReference type="NCBI Taxonomy" id="360622"/>
    <lineage>
        <taxon>Eukaryota</taxon>
        <taxon>Viridiplantae</taxon>
        <taxon>Streptophyta</taxon>
        <taxon>Embryophyta</taxon>
        <taxon>Tracheophyta</taxon>
        <taxon>Spermatophyta</taxon>
        <taxon>Magnoliopsida</taxon>
        <taxon>eudicotyledons</taxon>
        <taxon>Gunneridae</taxon>
        <taxon>Pentapetalae</taxon>
        <taxon>asterids</taxon>
        <taxon>campanulids</taxon>
        <taxon>Apiales</taxon>
        <taxon>Apiaceae</taxon>
        <taxon>Apioideae</taxon>
        <taxon>apioid superclade</taxon>
        <taxon>Tordylieae</taxon>
        <taxon>Tordyliinae</taxon>
        <taxon>Heracleum</taxon>
    </lineage>
</organism>
<comment type="caution">
    <text evidence="2">The sequence shown here is derived from an EMBL/GenBank/DDBJ whole genome shotgun (WGS) entry which is preliminary data.</text>
</comment>
<evidence type="ECO:0000259" key="1">
    <source>
        <dbReference type="Pfam" id="PF23310"/>
    </source>
</evidence>
<dbReference type="AlphaFoldDB" id="A0AAD8M1F1"/>
<dbReference type="Pfam" id="PF23310">
    <property type="entry name" value="TPR_27"/>
    <property type="match status" value="1"/>
</dbReference>
<dbReference type="SUPFAM" id="SSF81901">
    <property type="entry name" value="HCP-like"/>
    <property type="match status" value="1"/>
</dbReference>
<reference evidence="2" key="1">
    <citation type="submission" date="2023-02" db="EMBL/GenBank/DDBJ databases">
        <title>Genome of toxic invasive species Heracleum sosnowskyi carries increased number of genes despite the absence of recent whole-genome duplications.</title>
        <authorList>
            <person name="Schelkunov M."/>
            <person name="Shtratnikova V."/>
            <person name="Makarenko M."/>
            <person name="Klepikova A."/>
            <person name="Omelchenko D."/>
            <person name="Novikova G."/>
            <person name="Obukhova E."/>
            <person name="Bogdanov V."/>
            <person name="Penin A."/>
            <person name="Logacheva M."/>
        </authorList>
    </citation>
    <scope>NUCLEOTIDE SEQUENCE</scope>
    <source>
        <strain evidence="2">Hsosn_3</strain>
        <tissue evidence="2">Leaf</tissue>
    </source>
</reference>
<dbReference type="PANTHER" id="PTHR33784:SF10">
    <property type="entry name" value="F-BOX PROTEIN"/>
    <property type="match status" value="1"/>
</dbReference>
<feature type="domain" description="At2g35280-like TPR" evidence="1">
    <location>
        <begin position="75"/>
        <end position="183"/>
    </location>
</feature>
<accession>A0AAD8M1F1</accession>